<dbReference type="Proteomes" id="UP000677228">
    <property type="component" value="Unassembled WGS sequence"/>
</dbReference>
<dbReference type="OrthoDB" id="27652at2759"/>
<dbReference type="Gene3D" id="3.90.70.10">
    <property type="entry name" value="Cysteine proteinases"/>
    <property type="match status" value="1"/>
</dbReference>
<comment type="catalytic activity">
    <reaction evidence="1 5">
        <text>Thiol-dependent hydrolysis of ester, thioester, amide, peptide and isopeptide bonds formed by the C-terminal Gly of ubiquitin (a 76-residue protein attached to proteins as an intracellular targeting signal).</text>
        <dbReference type="EC" id="3.4.19.12"/>
    </reaction>
</comment>
<keyword evidence="4 5" id="KW-0378">Hydrolase</keyword>
<comment type="similarity">
    <text evidence="2 5">Belongs to the peptidase C19 family.</text>
</comment>
<evidence type="ECO:0000313" key="8">
    <source>
        <dbReference type="EMBL" id="CAF1214151.1"/>
    </source>
</evidence>
<dbReference type="GO" id="GO:0005634">
    <property type="term" value="C:nucleus"/>
    <property type="evidence" value="ECO:0007669"/>
    <property type="project" value="TreeGrafter"/>
</dbReference>
<dbReference type="GO" id="GO:0016579">
    <property type="term" value="P:protein deubiquitination"/>
    <property type="evidence" value="ECO:0007669"/>
    <property type="project" value="InterPro"/>
</dbReference>
<protein>
    <recommendedName>
        <fullName evidence="5">Ubiquitin carboxyl-terminal hydrolase</fullName>
        <ecNumber evidence="5">3.4.19.12</ecNumber>
    </recommendedName>
</protein>
<name>A0A813UT16_9BILA</name>
<evidence type="ECO:0000313" key="10">
    <source>
        <dbReference type="EMBL" id="CAF4022893.1"/>
    </source>
</evidence>
<dbReference type="SUPFAM" id="SSF54001">
    <property type="entry name" value="Cysteine proteinases"/>
    <property type="match status" value="1"/>
</dbReference>
<dbReference type="PROSITE" id="PS50235">
    <property type="entry name" value="USP_3"/>
    <property type="match status" value="1"/>
</dbReference>
<dbReference type="InterPro" id="IPR018200">
    <property type="entry name" value="USP_CS"/>
</dbReference>
<dbReference type="PANTHER" id="PTHR24006:SF733">
    <property type="entry name" value="RE52890P"/>
    <property type="match status" value="1"/>
</dbReference>
<dbReference type="InterPro" id="IPR038765">
    <property type="entry name" value="Papain-like_cys_pep_sf"/>
</dbReference>
<dbReference type="Proteomes" id="UP000681722">
    <property type="component" value="Unassembled WGS sequence"/>
</dbReference>
<organism evidence="7 11">
    <name type="scientific">Didymodactylos carnosus</name>
    <dbReference type="NCBI Taxonomy" id="1234261"/>
    <lineage>
        <taxon>Eukaryota</taxon>
        <taxon>Metazoa</taxon>
        <taxon>Spiralia</taxon>
        <taxon>Gnathifera</taxon>
        <taxon>Rotifera</taxon>
        <taxon>Eurotatoria</taxon>
        <taxon>Bdelloidea</taxon>
        <taxon>Philodinida</taxon>
        <taxon>Philodinidae</taxon>
        <taxon>Didymodactylos</taxon>
    </lineage>
</organism>
<evidence type="ECO:0000313" key="7">
    <source>
        <dbReference type="EMBL" id="CAF0833472.1"/>
    </source>
</evidence>
<dbReference type="EMBL" id="CAJNOK010014888">
    <property type="protein sequence ID" value="CAF1214151.1"/>
    <property type="molecule type" value="Genomic_DNA"/>
</dbReference>
<dbReference type="Pfam" id="PF00443">
    <property type="entry name" value="UCH"/>
    <property type="match status" value="1"/>
</dbReference>
<dbReference type="PROSITE" id="PS00972">
    <property type="entry name" value="USP_1"/>
    <property type="match status" value="1"/>
</dbReference>
<dbReference type="GO" id="GO:0005829">
    <property type="term" value="C:cytosol"/>
    <property type="evidence" value="ECO:0007669"/>
    <property type="project" value="TreeGrafter"/>
</dbReference>
<dbReference type="Proteomes" id="UP000682733">
    <property type="component" value="Unassembled WGS sequence"/>
</dbReference>
<keyword evidence="5" id="KW-0833">Ubl conjugation pathway</keyword>
<dbReference type="InterPro" id="IPR028889">
    <property type="entry name" value="USP"/>
</dbReference>
<evidence type="ECO:0000256" key="3">
    <source>
        <dbReference type="ARBA" id="ARBA00022670"/>
    </source>
</evidence>
<keyword evidence="3 5" id="KW-0645">Protease</keyword>
<dbReference type="AlphaFoldDB" id="A0A813UT16"/>
<dbReference type="EC" id="3.4.19.12" evidence="5"/>
<keyword evidence="5" id="KW-0788">Thiol protease</keyword>
<dbReference type="PANTHER" id="PTHR24006">
    <property type="entry name" value="UBIQUITIN CARBOXYL-TERMINAL HYDROLASE"/>
    <property type="match status" value="1"/>
</dbReference>
<dbReference type="Proteomes" id="UP000663829">
    <property type="component" value="Unassembled WGS sequence"/>
</dbReference>
<dbReference type="InterPro" id="IPR050164">
    <property type="entry name" value="Peptidase_C19"/>
</dbReference>
<evidence type="ECO:0000256" key="4">
    <source>
        <dbReference type="ARBA" id="ARBA00022801"/>
    </source>
</evidence>
<keyword evidence="11" id="KW-1185">Reference proteome</keyword>
<dbReference type="EMBL" id="CAJOBC010000738">
    <property type="protein sequence ID" value="CAF3620564.1"/>
    <property type="molecule type" value="Genomic_DNA"/>
</dbReference>
<reference evidence="7" key="1">
    <citation type="submission" date="2021-02" db="EMBL/GenBank/DDBJ databases">
        <authorList>
            <person name="Nowell W R."/>
        </authorList>
    </citation>
    <scope>NUCLEOTIDE SEQUENCE</scope>
</reference>
<evidence type="ECO:0000259" key="6">
    <source>
        <dbReference type="PROSITE" id="PS50235"/>
    </source>
</evidence>
<accession>A0A813UT16</accession>
<gene>
    <name evidence="7" type="ORF">GPM918_LOCUS5179</name>
    <name evidence="8" type="ORF">OVA965_LOCUS24600</name>
    <name evidence="9" type="ORF">SRO942_LOCUS5179</name>
    <name evidence="10" type="ORF">TMI583_LOCUS25323</name>
</gene>
<dbReference type="InterPro" id="IPR001394">
    <property type="entry name" value="Peptidase_C19_UCH"/>
</dbReference>
<evidence type="ECO:0000313" key="9">
    <source>
        <dbReference type="EMBL" id="CAF3620564.1"/>
    </source>
</evidence>
<dbReference type="PROSITE" id="PS00973">
    <property type="entry name" value="USP_2"/>
    <property type="match status" value="1"/>
</dbReference>
<dbReference type="EMBL" id="CAJNOQ010000738">
    <property type="protein sequence ID" value="CAF0833472.1"/>
    <property type="molecule type" value="Genomic_DNA"/>
</dbReference>
<dbReference type="GO" id="GO:0006508">
    <property type="term" value="P:proteolysis"/>
    <property type="evidence" value="ECO:0007669"/>
    <property type="project" value="UniProtKB-KW"/>
</dbReference>
<feature type="domain" description="USP" evidence="6">
    <location>
        <begin position="23"/>
        <end position="392"/>
    </location>
</feature>
<sequence length="395" mass="45677">MGHGVSVDNGNNVTDTTTNEHFLGLVNFGNTCYCNSVLQALYFCKPFRERVLHYRLQQKNKKENLLTCLADLFNMIITVKRRTGAIPPKKFINKLRKENSTFDNDMQQDAHEFLNHLLNTCADILIAEKNEEKDKYDKQRIKLNANINNNGNHSNNSPQCNGTAIIGEQQKQEQNCYNNISSPSSMNTSTDDTWIHDLFQGTLVNETKCLNCETYSSKDENFLDLSIDVEENTSITTCLRVFSNVETLRGESKYYCETCSSKQEATKRMRIKKLPRILALHLKRFKYIEQFKQYKKLSYRVVFPFELRLLNTSEDCLNSDRIYDLVSLVVHCGIGPYRGHYIAVVKSQGSWIVFDDENVDRLDPTNFEEFYGVTHDLGKQSETSYILFYESRDPV</sequence>
<evidence type="ECO:0000256" key="2">
    <source>
        <dbReference type="ARBA" id="ARBA00009085"/>
    </source>
</evidence>
<evidence type="ECO:0000256" key="1">
    <source>
        <dbReference type="ARBA" id="ARBA00000707"/>
    </source>
</evidence>
<dbReference type="EMBL" id="CAJOBA010036428">
    <property type="protein sequence ID" value="CAF4022893.1"/>
    <property type="molecule type" value="Genomic_DNA"/>
</dbReference>
<evidence type="ECO:0000256" key="5">
    <source>
        <dbReference type="RuleBase" id="RU366025"/>
    </source>
</evidence>
<evidence type="ECO:0000313" key="11">
    <source>
        <dbReference type="Proteomes" id="UP000663829"/>
    </source>
</evidence>
<dbReference type="GO" id="GO:0004843">
    <property type="term" value="F:cysteine-type deubiquitinase activity"/>
    <property type="evidence" value="ECO:0007669"/>
    <property type="project" value="UniProtKB-UniRule"/>
</dbReference>
<proteinExistence type="inferred from homology"/>
<comment type="caution">
    <text evidence="7">The sequence shown here is derived from an EMBL/GenBank/DDBJ whole genome shotgun (WGS) entry which is preliminary data.</text>
</comment>
<dbReference type="CDD" id="cd02663">
    <property type="entry name" value="Peptidase_C19G"/>
    <property type="match status" value="1"/>
</dbReference>